<sequence length="535" mass="57740">MSGGIPSESQTTFRMATRMNGASFPGSGFSTNGQRDAEESSQQQQQFVFKSVPLEGQPKKAKKEPDEKKNRQRVRRRTKNSGKDGPRPYKCPFCDKAFHRLEHQTRHIRTHTGEKPHQCNFPGCFKRFSRSDELTRHLRIHTNPNSRRRNAAAVHKSSSTTRLPRRSNLQKRRAKSSLALSETLQRQQPQPQQAHPQQPHVQQPQPLAQSNTFKSDSEEDEGVVIKAHTVLGKVVGEKRRSPSAQSAQGAQGAQCAQGTRQGASLVNMDALASAASQELENIQERQQARQAAAALVSGGAADPYRDQDIQYVKSLPSLSQYFGASSPRARSPQSAGGLPPLRFTAKSPRPLLSSLASLSRMTPLTEESSDSLSFVDTRLAQVRNAFSSGGSSTSLSADLGAQFIPPISLPRSSNSLVNIRGEGSLEPCVPSGHQHLQEYGQSADLTPLQTPKMSPKLSPVSSNPLPTVSFLTGGKDAGGQGDGAMVQGSGAAAGGGLRLPRSPSSSAQLPSLRSLNLNLPKALDMTTLNRQVSND</sequence>
<dbReference type="GO" id="GO:0000433">
    <property type="term" value="P:carbon catabolite repression of transcription from RNA polymerase II promoter by glucose"/>
    <property type="evidence" value="ECO:0007669"/>
    <property type="project" value="TreeGrafter"/>
</dbReference>
<reference evidence="17" key="1">
    <citation type="submission" date="2020-10" db="EMBL/GenBank/DDBJ databases">
        <authorList>
            <person name="Palmer J.M."/>
        </authorList>
    </citation>
    <scope>NUCLEOTIDE SEQUENCE</scope>
    <source>
        <strain evidence="17">UCD 2041</strain>
    </source>
</reference>
<evidence type="ECO:0000256" key="6">
    <source>
        <dbReference type="ARBA" id="ARBA00022833"/>
    </source>
</evidence>
<dbReference type="AlphaFoldDB" id="A0A871RA79"/>
<dbReference type="SMART" id="SM00355">
    <property type="entry name" value="ZnF_C2H2"/>
    <property type="match status" value="2"/>
</dbReference>
<evidence type="ECO:0000256" key="9">
    <source>
        <dbReference type="ARBA" id="ARBA00023163"/>
    </source>
</evidence>
<evidence type="ECO:0000256" key="2">
    <source>
        <dbReference type="ARBA" id="ARBA00022491"/>
    </source>
</evidence>
<feature type="region of interest" description="Disordered" evidence="15">
    <location>
        <begin position="236"/>
        <end position="255"/>
    </location>
</feature>
<comment type="function">
    <text evidence="12">Involved in glucose repression of glucose metabolism genes.</text>
</comment>
<dbReference type="RefSeq" id="XP_041138077.1">
    <property type="nucleotide sequence ID" value="XM_041279863.1"/>
</dbReference>
<evidence type="ECO:0000256" key="15">
    <source>
        <dbReference type="SAM" id="MobiDB-lite"/>
    </source>
</evidence>
<dbReference type="OrthoDB" id="654211at2759"/>
<dbReference type="SUPFAM" id="SSF57667">
    <property type="entry name" value="beta-beta-alpha zinc fingers"/>
    <property type="match status" value="1"/>
</dbReference>
<keyword evidence="3" id="KW-0479">Metal-binding</keyword>
<comment type="similarity">
    <text evidence="11">Belongs to the creA/MIG C2H2-type zinc-finger protein family.</text>
</comment>
<dbReference type="PANTHER" id="PTHR47428">
    <property type="entry name" value="REGULATORY PROTEIN MIG1-RELATED"/>
    <property type="match status" value="1"/>
</dbReference>
<evidence type="ECO:0000256" key="10">
    <source>
        <dbReference type="ARBA" id="ARBA00023242"/>
    </source>
</evidence>
<keyword evidence="7" id="KW-0805">Transcription regulation</keyword>
<evidence type="ECO:0000259" key="16">
    <source>
        <dbReference type="PROSITE" id="PS50157"/>
    </source>
</evidence>
<dbReference type="PROSITE" id="PS00028">
    <property type="entry name" value="ZINC_FINGER_C2H2_1"/>
    <property type="match status" value="2"/>
</dbReference>
<feature type="domain" description="C2H2-type" evidence="16">
    <location>
        <begin position="89"/>
        <end position="116"/>
    </location>
</feature>
<organism evidence="17 18">
    <name type="scientific">Dekkera bruxellensis</name>
    <name type="common">Brettanomyces custersii</name>
    <dbReference type="NCBI Taxonomy" id="5007"/>
    <lineage>
        <taxon>Eukaryota</taxon>
        <taxon>Fungi</taxon>
        <taxon>Dikarya</taxon>
        <taxon>Ascomycota</taxon>
        <taxon>Saccharomycotina</taxon>
        <taxon>Pichiomycetes</taxon>
        <taxon>Pichiales</taxon>
        <taxon>Pichiaceae</taxon>
        <taxon>Brettanomyces</taxon>
    </lineage>
</organism>
<dbReference type="GO" id="GO:0000978">
    <property type="term" value="F:RNA polymerase II cis-regulatory region sequence-specific DNA binding"/>
    <property type="evidence" value="ECO:0007669"/>
    <property type="project" value="TreeGrafter"/>
</dbReference>
<evidence type="ECO:0000256" key="1">
    <source>
        <dbReference type="ARBA" id="ARBA00004123"/>
    </source>
</evidence>
<dbReference type="InterPro" id="IPR051007">
    <property type="entry name" value="creA/MIG_C2H2-ZnF"/>
</dbReference>
<dbReference type="InterPro" id="IPR036236">
    <property type="entry name" value="Znf_C2H2_sf"/>
</dbReference>
<feature type="compositionally biased region" description="Basic residues" evidence="15">
    <location>
        <begin position="70"/>
        <end position="80"/>
    </location>
</feature>
<dbReference type="GeneID" id="64573234"/>
<dbReference type="PROSITE" id="PS50157">
    <property type="entry name" value="ZINC_FINGER_C2H2_2"/>
    <property type="match status" value="2"/>
</dbReference>
<dbReference type="Pfam" id="PF00096">
    <property type="entry name" value="zf-C2H2"/>
    <property type="match status" value="2"/>
</dbReference>
<keyword evidence="5 14" id="KW-0863">Zinc-finger</keyword>
<feature type="compositionally biased region" description="Low complexity" evidence="15">
    <location>
        <begin position="324"/>
        <end position="335"/>
    </location>
</feature>
<feature type="compositionally biased region" description="Low complexity" evidence="15">
    <location>
        <begin position="184"/>
        <end position="209"/>
    </location>
</feature>
<evidence type="ECO:0000256" key="14">
    <source>
        <dbReference type="PROSITE-ProRule" id="PRU00042"/>
    </source>
</evidence>
<evidence type="ECO:0000256" key="3">
    <source>
        <dbReference type="ARBA" id="ARBA00022723"/>
    </source>
</evidence>
<keyword evidence="4" id="KW-0677">Repeat</keyword>
<keyword evidence="6" id="KW-0862">Zinc</keyword>
<feature type="domain" description="C2H2-type" evidence="16">
    <location>
        <begin position="117"/>
        <end position="146"/>
    </location>
</feature>
<accession>A0A871RA79</accession>
<proteinExistence type="inferred from homology"/>
<reference evidence="17" key="2">
    <citation type="journal article" name="BMC Genomics">
        <title>New genome assemblies reveal patterns of domestication and adaptation across Brettanomyces (Dekkera) species.</title>
        <authorList>
            <person name="Roach M.J."/>
            <person name="Borneman A.R."/>
        </authorList>
    </citation>
    <scope>NUCLEOTIDE SEQUENCE</scope>
    <source>
        <strain evidence="17">UCD 2041</strain>
    </source>
</reference>
<name>A0A871RA79_DEKBR</name>
<evidence type="ECO:0000313" key="18">
    <source>
        <dbReference type="Proteomes" id="UP000663131"/>
    </source>
</evidence>
<evidence type="ECO:0000256" key="4">
    <source>
        <dbReference type="ARBA" id="ARBA00022737"/>
    </source>
</evidence>
<dbReference type="FunFam" id="3.30.160.60:FF:000089">
    <property type="entry name" value="DNA-binding protein creA"/>
    <property type="match status" value="1"/>
</dbReference>
<comment type="subcellular location">
    <subcellularLocation>
        <location evidence="1">Nucleus</location>
    </subcellularLocation>
</comment>
<keyword evidence="10" id="KW-0539">Nucleus</keyword>
<evidence type="ECO:0000256" key="13">
    <source>
        <dbReference type="ARBA" id="ARBA00068528"/>
    </source>
</evidence>
<dbReference type="FunFam" id="3.30.160.60:FF:000152">
    <property type="entry name" value="DNA-binding protein creA"/>
    <property type="match status" value="1"/>
</dbReference>
<dbReference type="PANTHER" id="PTHR47428:SF1">
    <property type="entry name" value="REGULATORY PROTEIN MIG1-RELATED"/>
    <property type="match status" value="1"/>
</dbReference>
<evidence type="ECO:0000256" key="7">
    <source>
        <dbReference type="ARBA" id="ARBA00023015"/>
    </source>
</evidence>
<keyword evidence="2" id="KW-0678">Repressor</keyword>
<evidence type="ECO:0000256" key="8">
    <source>
        <dbReference type="ARBA" id="ARBA00023125"/>
    </source>
</evidence>
<dbReference type="KEGG" id="bbrx:BRETT_001309"/>
<dbReference type="GO" id="GO:0005737">
    <property type="term" value="C:cytoplasm"/>
    <property type="evidence" value="ECO:0007669"/>
    <property type="project" value="TreeGrafter"/>
</dbReference>
<dbReference type="GO" id="GO:0005634">
    <property type="term" value="C:nucleus"/>
    <property type="evidence" value="ECO:0007669"/>
    <property type="project" value="UniProtKB-SubCell"/>
</dbReference>
<keyword evidence="9" id="KW-0804">Transcription</keyword>
<feature type="region of interest" description="Disordered" evidence="15">
    <location>
        <begin position="474"/>
        <end position="513"/>
    </location>
</feature>
<feature type="region of interest" description="Disordered" evidence="15">
    <location>
        <begin position="141"/>
        <end position="220"/>
    </location>
</feature>
<dbReference type="EMBL" id="CP063136">
    <property type="protein sequence ID" value="QOU21584.1"/>
    <property type="molecule type" value="Genomic_DNA"/>
</dbReference>
<dbReference type="Proteomes" id="UP000663131">
    <property type="component" value="Chromosome 8"/>
</dbReference>
<feature type="region of interest" description="Disordered" evidence="15">
    <location>
        <begin position="1"/>
        <end position="91"/>
    </location>
</feature>
<evidence type="ECO:0000313" key="17">
    <source>
        <dbReference type="EMBL" id="QOU21584.1"/>
    </source>
</evidence>
<dbReference type="GO" id="GO:0008270">
    <property type="term" value="F:zinc ion binding"/>
    <property type="evidence" value="ECO:0007669"/>
    <property type="project" value="UniProtKB-KW"/>
</dbReference>
<protein>
    <recommendedName>
        <fullName evidence="13">Regulatory protein MIG1</fullName>
    </recommendedName>
</protein>
<evidence type="ECO:0000256" key="12">
    <source>
        <dbReference type="ARBA" id="ARBA00056233"/>
    </source>
</evidence>
<feature type="compositionally biased region" description="Low complexity" evidence="15">
    <location>
        <begin position="244"/>
        <end position="255"/>
    </location>
</feature>
<feature type="compositionally biased region" description="Basic residues" evidence="15">
    <location>
        <begin position="163"/>
        <end position="175"/>
    </location>
</feature>
<feature type="region of interest" description="Disordered" evidence="15">
    <location>
        <begin position="323"/>
        <end position="343"/>
    </location>
</feature>
<evidence type="ECO:0000256" key="5">
    <source>
        <dbReference type="ARBA" id="ARBA00022771"/>
    </source>
</evidence>
<keyword evidence="8" id="KW-0238">DNA-binding</keyword>
<gene>
    <name evidence="17" type="ORF">BRETT_001309</name>
</gene>
<dbReference type="Gene3D" id="3.30.160.60">
    <property type="entry name" value="Classic Zinc Finger"/>
    <property type="match status" value="2"/>
</dbReference>
<evidence type="ECO:0000256" key="11">
    <source>
        <dbReference type="ARBA" id="ARBA00038023"/>
    </source>
</evidence>
<dbReference type="InterPro" id="IPR013087">
    <property type="entry name" value="Znf_C2H2_type"/>
</dbReference>